<reference evidence="1" key="2">
    <citation type="journal article" date="2024" name="Plant">
        <title>Genomic evolution and insights into agronomic trait innovations of Sesamum species.</title>
        <authorList>
            <person name="Miao H."/>
            <person name="Wang L."/>
            <person name="Qu L."/>
            <person name="Liu H."/>
            <person name="Sun Y."/>
            <person name="Le M."/>
            <person name="Wang Q."/>
            <person name="Wei S."/>
            <person name="Zheng Y."/>
            <person name="Lin W."/>
            <person name="Duan Y."/>
            <person name="Cao H."/>
            <person name="Xiong S."/>
            <person name="Wang X."/>
            <person name="Wei L."/>
            <person name="Li C."/>
            <person name="Ma Q."/>
            <person name="Ju M."/>
            <person name="Zhao R."/>
            <person name="Li G."/>
            <person name="Mu C."/>
            <person name="Tian Q."/>
            <person name="Mei H."/>
            <person name="Zhang T."/>
            <person name="Gao T."/>
            <person name="Zhang H."/>
        </authorList>
    </citation>
    <scope>NUCLEOTIDE SEQUENCE</scope>
    <source>
        <strain evidence="1">KEN1</strain>
    </source>
</reference>
<evidence type="ECO:0008006" key="2">
    <source>
        <dbReference type="Google" id="ProtNLM"/>
    </source>
</evidence>
<name>A0AAW2WV46_9LAMI</name>
<accession>A0AAW2WV46</accession>
<comment type="caution">
    <text evidence="1">The sequence shown here is derived from an EMBL/GenBank/DDBJ whole genome shotgun (WGS) entry which is preliminary data.</text>
</comment>
<protein>
    <recommendedName>
        <fullName evidence="2">Transposase</fullName>
    </recommendedName>
</protein>
<dbReference type="Pfam" id="PF02992">
    <property type="entry name" value="Transposase_21"/>
    <property type="match status" value="1"/>
</dbReference>
<dbReference type="PANTHER" id="PTHR10775:SF182">
    <property type="entry name" value="TRANSPOSON, EN_SPM-LIKE, TRANSPOSASE-ASSOCIATED DOMAIN PROTEIN-RELATED"/>
    <property type="match status" value="1"/>
</dbReference>
<dbReference type="PANTHER" id="PTHR10775">
    <property type="entry name" value="OS08G0208400 PROTEIN"/>
    <property type="match status" value="1"/>
</dbReference>
<dbReference type="InterPro" id="IPR004242">
    <property type="entry name" value="Transposase_21"/>
</dbReference>
<organism evidence="1">
    <name type="scientific">Sesamum latifolium</name>
    <dbReference type="NCBI Taxonomy" id="2727402"/>
    <lineage>
        <taxon>Eukaryota</taxon>
        <taxon>Viridiplantae</taxon>
        <taxon>Streptophyta</taxon>
        <taxon>Embryophyta</taxon>
        <taxon>Tracheophyta</taxon>
        <taxon>Spermatophyta</taxon>
        <taxon>Magnoliopsida</taxon>
        <taxon>eudicotyledons</taxon>
        <taxon>Gunneridae</taxon>
        <taxon>Pentapetalae</taxon>
        <taxon>asterids</taxon>
        <taxon>lamiids</taxon>
        <taxon>Lamiales</taxon>
        <taxon>Pedaliaceae</taxon>
        <taxon>Sesamum</taxon>
    </lineage>
</organism>
<sequence length="451" mass="52587">MPRDHSFLIDYYNTKKLIKDLGLPMEINACKNGCMLYWTDDIDMDYCKFYGEARYKPTRERNPNRKKTPYAVLRYLAIIPCLQRLYTSQVTAEQMTWHANHQTEEGSMCHPSDAEAWRHFDRTHPNFAVELRNVRSRLCTDGFAPHGQYGRTYSCWPVILTPYTLPPGMCMSSEYMFLTMVIPGPSTLKRFIDVYMEPLIEELQNLWHVGVLTRDSARDETFAMRAALMWTVNDLPAYGMASGWNSAVPSPRSSLSFTKNRVERKVARSRLTGEQIRDWVEEFSPAVEVPLSLPDGYGVEHKWTKKSIFWELEYWSTHLIQHNLDVMHIEKNVFDNIFNTVMDIKGKTKDNQNAPKDLKIICNCPEFEVDQKRPNVMPKVVYTLTREQKRKICEWITRLKFSDGYASNLAHCVDMKELRLHGMKSHDCHIFMQKLIQLPSVKCFLSPCGVH</sequence>
<reference evidence="1" key="1">
    <citation type="submission" date="2020-06" db="EMBL/GenBank/DDBJ databases">
        <authorList>
            <person name="Li T."/>
            <person name="Hu X."/>
            <person name="Zhang T."/>
            <person name="Song X."/>
            <person name="Zhang H."/>
            <person name="Dai N."/>
            <person name="Sheng W."/>
            <person name="Hou X."/>
            <person name="Wei L."/>
        </authorList>
    </citation>
    <scope>NUCLEOTIDE SEQUENCE</scope>
    <source>
        <strain evidence="1">KEN1</strain>
        <tissue evidence="1">Leaf</tissue>
    </source>
</reference>
<dbReference type="AlphaFoldDB" id="A0AAW2WV46"/>
<proteinExistence type="predicted"/>
<gene>
    <name evidence="1" type="ORF">Slati_1701600</name>
</gene>
<evidence type="ECO:0000313" key="1">
    <source>
        <dbReference type="EMBL" id="KAL0445737.1"/>
    </source>
</evidence>
<dbReference type="EMBL" id="JACGWN010000006">
    <property type="protein sequence ID" value="KAL0445737.1"/>
    <property type="molecule type" value="Genomic_DNA"/>
</dbReference>